<comment type="domain">
    <text evidence="6">Has three domains with a flexible linker between the domains II and III and assumes an 'L' shape. Domain III is highly mobile and contacts RuvB.</text>
</comment>
<keyword evidence="8" id="KW-0067">ATP-binding</keyword>
<dbReference type="NCBIfam" id="TIGR00084">
    <property type="entry name" value="ruvA"/>
    <property type="match status" value="1"/>
</dbReference>
<feature type="domain" description="Helix-hairpin-helix DNA-binding motif class 1" evidence="7">
    <location>
        <begin position="107"/>
        <end position="126"/>
    </location>
</feature>
<dbReference type="GO" id="GO:0048476">
    <property type="term" value="C:Holliday junction resolvase complex"/>
    <property type="evidence" value="ECO:0007669"/>
    <property type="project" value="UniProtKB-UniRule"/>
</dbReference>
<keyword evidence="2 6" id="KW-0227">DNA damage</keyword>
<comment type="function">
    <text evidence="6">The RuvA-RuvB-RuvC complex processes Holliday junction (HJ) DNA during genetic recombination and DNA repair, while the RuvA-RuvB complex plays an important role in the rescue of blocked DNA replication forks via replication fork reversal (RFR). RuvA specifically binds to HJ cruciform DNA, conferring on it an open structure. The RuvB hexamer acts as an ATP-dependent pump, pulling dsDNA into and through the RuvAB complex. HJ branch migration allows RuvC to scan DNA until it finds its consensus sequence, where it cleaves and resolves the cruciform DNA.</text>
</comment>
<keyword evidence="8" id="KW-0347">Helicase</keyword>
<reference evidence="8 9" key="1">
    <citation type="submission" date="2014-09" db="EMBL/GenBank/DDBJ databases">
        <title>Draft Genome Sequence of Draconibacterium sp. JN14CK-3.</title>
        <authorList>
            <person name="Dong C."/>
            <person name="Lai Q."/>
            <person name="Shao Z."/>
        </authorList>
    </citation>
    <scope>NUCLEOTIDE SEQUENCE [LARGE SCALE GENOMIC DNA]</scope>
    <source>
        <strain evidence="8 9">JN14CK-3</strain>
    </source>
</reference>
<dbReference type="GO" id="GO:0009378">
    <property type="term" value="F:four-way junction helicase activity"/>
    <property type="evidence" value="ECO:0007669"/>
    <property type="project" value="InterPro"/>
</dbReference>
<dbReference type="HAMAP" id="MF_00031">
    <property type="entry name" value="DNA_HJ_migration_RuvA"/>
    <property type="match status" value="1"/>
</dbReference>
<dbReference type="Pfam" id="PF14520">
    <property type="entry name" value="HHH_5"/>
    <property type="match status" value="1"/>
</dbReference>
<dbReference type="GO" id="GO:0006310">
    <property type="term" value="P:DNA recombination"/>
    <property type="evidence" value="ECO:0007669"/>
    <property type="project" value="UniProtKB-UniRule"/>
</dbReference>
<evidence type="ECO:0000256" key="4">
    <source>
        <dbReference type="ARBA" id="ARBA00023172"/>
    </source>
</evidence>
<dbReference type="Pfam" id="PF01330">
    <property type="entry name" value="RuvA_N"/>
    <property type="match status" value="1"/>
</dbReference>
<protein>
    <recommendedName>
        <fullName evidence="6">Holliday junction branch migration complex subunit RuvA</fullName>
    </recommendedName>
</protein>
<keyword evidence="5 6" id="KW-0234">DNA repair</keyword>
<evidence type="ECO:0000256" key="2">
    <source>
        <dbReference type="ARBA" id="ARBA00022763"/>
    </source>
</evidence>
<proteinExistence type="inferred from homology"/>
<dbReference type="SUPFAM" id="SSF46929">
    <property type="entry name" value="DNA helicase RuvA subunit, C-terminal domain"/>
    <property type="match status" value="1"/>
</dbReference>
<keyword evidence="1 6" id="KW-0963">Cytoplasm</keyword>
<dbReference type="Gene3D" id="1.10.150.20">
    <property type="entry name" value="5' to 3' exonuclease, C-terminal subdomain"/>
    <property type="match status" value="1"/>
</dbReference>
<dbReference type="CDD" id="cd14332">
    <property type="entry name" value="UBA_RuvA_C"/>
    <property type="match status" value="1"/>
</dbReference>
<evidence type="ECO:0000313" key="8">
    <source>
        <dbReference type="EMBL" id="KJF44872.1"/>
    </source>
</evidence>
<keyword evidence="3 6" id="KW-0238">DNA-binding</keyword>
<comment type="caution">
    <text evidence="6">Lacks conserved residue(s) required for the propagation of feature annotation.</text>
</comment>
<dbReference type="GO" id="GO:0009379">
    <property type="term" value="C:Holliday junction helicase complex"/>
    <property type="evidence" value="ECO:0007669"/>
    <property type="project" value="InterPro"/>
</dbReference>
<dbReference type="InterPro" id="IPR011114">
    <property type="entry name" value="RuvA_C"/>
</dbReference>
<dbReference type="RefSeq" id="WP_045026399.1">
    <property type="nucleotide sequence ID" value="NZ_JRHC01000001.1"/>
</dbReference>
<dbReference type="GO" id="GO:0000400">
    <property type="term" value="F:four-way junction DNA binding"/>
    <property type="evidence" value="ECO:0007669"/>
    <property type="project" value="UniProtKB-UniRule"/>
</dbReference>
<dbReference type="Proteomes" id="UP000032544">
    <property type="component" value="Unassembled WGS sequence"/>
</dbReference>
<keyword evidence="8" id="KW-0547">Nucleotide-binding</keyword>
<feature type="domain" description="Helix-hairpin-helix DNA-binding motif class 1" evidence="7">
    <location>
        <begin position="72"/>
        <end position="91"/>
    </location>
</feature>
<dbReference type="InterPro" id="IPR000085">
    <property type="entry name" value="RuvA"/>
</dbReference>
<feature type="region of interest" description="Domain III" evidence="6">
    <location>
        <begin position="145"/>
        <end position="193"/>
    </location>
</feature>
<comment type="similarity">
    <text evidence="6">Belongs to the RuvA family.</text>
</comment>
<dbReference type="STRING" id="1544798.LH29_05400"/>
<dbReference type="InterPro" id="IPR003583">
    <property type="entry name" value="Hlx-hairpin-Hlx_DNA-bd_motif"/>
</dbReference>
<dbReference type="AlphaFoldDB" id="A0A0D8JD95"/>
<comment type="caution">
    <text evidence="8">The sequence shown here is derived from an EMBL/GenBank/DDBJ whole genome shotgun (WGS) entry which is preliminary data.</text>
</comment>
<evidence type="ECO:0000313" key="9">
    <source>
        <dbReference type="Proteomes" id="UP000032544"/>
    </source>
</evidence>
<accession>A0A0D8JD95</accession>
<dbReference type="EMBL" id="JRHC01000001">
    <property type="protein sequence ID" value="KJF44872.1"/>
    <property type="molecule type" value="Genomic_DNA"/>
</dbReference>
<dbReference type="InterPro" id="IPR012340">
    <property type="entry name" value="NA-bd_OB-fold"/>
</dbReference>
<evidence type="ECO:0000256" key="5">
    <source>
        <dbReference type="ARBA" id="ARBA00023204"/>
    </source>
</evidence>
<dbReference type="InterPro" id="IPR036267">
    <property type="entry name" value="RuvA_C_sf"/>
</dbReference>
<dbReference type="Pfam" id="PF07499">
    <property type="entry name" value="RuvA_C"/>
    <property type="match status" value="1"/>
</dbReference>
<dbReference type="GO" id="GO:0006281">
    <property type="term" value="P:DNA repair"/>
    <property type="evidence" value="ECO:0007669"/>
    <property type="project" value="UniProtKB-UniRule"/>
</dbReference>
<sequence>MYEFIKGNIAEISATHVVVEASGVGYFVHISLNTYSALNGKKEVKVYVHQVVREDAHTLYGFATTTERELFRNLISVNGVGASTANMMLSSLNPDELKAAVTTENVAVLKAVKGIGAKTAQRIIIDLKDKLGKIPDSGQILTVADNTIRNESLSALVMLGFAKKDAEKIVTKILQEQPDANVESVIKQALKRL</sequence>
<name>A0A0D8JD95_9BACT</name>
<evidence type="ECO:0000256" key="3">
    <source>
        <dbReference type="ARBA" id="ARBA00023125"/>
    </source>
</evidence>
<dbReference type="OrthoDB" id="5293449at2"/>
<gene>
    <name evidence="6" type="primary">ruvA</name>
    <name evidence="8" type="ORF">LH29_05400</name>
</gene>
<dbReference type="SMART" id="SM00278">
    <property type="entry name" value="HhH1"/>
    <property type="match status" value="2"/>
</dbReference>
<dbReference type="GO" id="GO:0005737">
    <property type="term" value="C:cytoplasm"/>
    <property type="evidence" value="ECO:0007669"/>
    <property type="project" value="UniProtKB-SubCell"/>
</dbReference>
<dbReference type="InterPro" id="IPR010994">
    <property type="entry name" value="RuvA_2-like"/>
</dbReference>
<dbReference type="InterPro" id="IPR013849">
    <property type="entry name" value="DNA_helicase_Holl-junc_RuvA_I"/>
</dbReference>
<dbReference type="PATRIC" id="fig|1544798.3.peg.1091"/>
<evidence type="ECO:0000256" key="1">
    <source>
        <dbReference type="ARBA" id="ARBA00022490"/>
    </source>
</evidence>
<keyword evidence="9" id="KW-1185">Reference proteome</keyword>
<organism evidence="8 9">
    <name type="scientific">Draconibacterium sediminis</name>
    <dbReference type="NCBI Taxonomy" id="1544798"/>
    <lineage>
        <taxon>Bacteria</taxon>
        <taxon>Pseudomonadati</taxon>
        <taxon>Bacteroidota</taxon>
        <taxon>Bacteroidia</taxon>
        <taxon>Marinilabiliales</taxon>
        <taxon>Prolixibacteraceae</taxon>
        <taxon>Draconibacterium</taxon>
    </lineage>
</organism>
<evidence type="ECO:0000256" key="6">
    <source>
        <dbReference type="HAMAP-Rule" id="MF_00031"/>
    </source>
</evidence>
<comment type="subcellular location">
    <subcellularLocation>
        <location evidence="6">Cytoplasm</location>
    </subcellularLocation>
</comment>
<keyword evidence="4 6" id="KW-0233">DNA recombination</keyword>
<comment type="subunit">
    <text evidence="6">Homotetramer. Forms an RuvA(8)-RuvB(12)-Holliday junction (HJ) complex. HJ DNA is sandwiched between 2 RuvA tetramers; dsDNA enters through RuvA and exits via RuvB. An RuvB hexamer assembles on each DNA strand where it exits the tetramer. Each RuvB hexamer is contacted by two RuvA subunits (via domain III) on 2 adjacent RuvB subunits; this complex drives branch migration. In the full resolvosome a probable DNA-RuvA(4)-RuvB(12)-RuvC(2) complex forms which resolves the HJ.</text>
</comment>
<dbReference type="GO" id="GO:0005524">
    <property type="term" value="F:ATP binding"/>
    <property type="evidence" value="ECO:0007669"/>
    <property type="project" value="InterPro"/>
</dbReference>
<dbReference type="Gene3D" id="2.40.50.140">
    <property type="entry name" value="Nucleic acid-binding proteins"/>
    <property type="match status" value="1"/>
</dbReference>
<dbReference type="SUPFAM" id="SSF50249">
    <property type="entry name" value="Nucleic acid-binding proteins"/>
    <property type="match status" value="1"/>
</dbReference>
<keyword evidence="8" id="KW-0378">Hydrolase</keyword>
<dbReference type="SUPFAM" id="SSF47781">
    <property type="entry name" value="RuvA domain 2-like"/>
    <property type="match status" value="1"/>
</dbReference>
<evidence type="ECO:0000259" key="7">
    <source>
        <dbReference type="SMART" id="SM00278"/>
    </source>
</evidence>
<dbReference type="Gene3D" id="1.10.8.10">
    <property type="entry name" value="DNA helicase RuvA subunit, C-terminal domain"/>
    <property type="match status" value="1"/>
</dbReference>